<dbReference type="EMBL" id="GBRH01182701">
    <property type="protein sequence ID" value="JAE15195.1"/>
    <property type="molecule type" value="Transcribed_RNA"/>
</dbReference>
<reference evidence="2" key="2">
    <citation type="journal article" date="2015" name="Data Brief">
        <title>Shoot transcriptome of the giant reed, Arundo donax.</title>
        <authorList>
            <person name="Barrero R.A."/>
            <person name="Guerrero F.D."/>
            <person name="Moolhuijzen P."/>
            <person name="Goolsby J.A."/>
            <person name="Tidwell J."/>
            <person name="Bellgard S.E."/>
            <person name="Bellgard M.I."/>
        </authorList>
    </citation>
    <scope>NUCLEOTIDE SEQUENCE</scope>
    <source>
        <tissue evidence="2">Shoot tissue taken approximately 20 cm above the soil surface</tissue>
    </source>
</reference>
<feature type="region of interest" description="Disordered" evidence="1">
    <location>
        <begin position="67"/>
        <end position="89"/>
    </location>
</feature>
<protein>
    <submittedName>
        <fullName evidence="2">Uncharacterized protein</fullName>
    </submittedName>
</protein>
<organism evidence="2">
    <name type="scientific">Arundo donax</name>
    <name type="common">Giant reed</name>
    <name type="synonym">Donax arundinaceus</name>
    <dbReference type="NCBI Taxonomy" id="35708"/>
    <lineage>
        <taxon>Eukaryota</taxon>
        <taxon>Viridiplantae</taxon>
        <taxon>Streptophyta</taxon>
        <taxon>Embryophyta</taxon>
        <taxon>Tracheophyta</taxon>
        <taxon>Spermatophyta</taxon>
        <taxon>Magnoliopsida</taxon>
        <taxon>Liliopsida</taxon>
        <taxon>Poales</taxon>
        <taxon>Poaceae</taxon>
        <taxon>PACMAD clade</taxon>
        <taxon>Arundinoideae</taxon>
        <taxon>Arundineae</taxon>
        <taxon>Arundo</taxon>
    </lineage>
</organism>
<evidence type="ECO:0000256" key="1">
    <source>
        <dbReference type="SAM" id="MobiDB-lite"/>
    </source>
</evidence>
<name>A0A0A9FQT1_ARUDO</name>
<dbReference type="AlphaFoldDB" id="A0A0A9FQT1"/>
<proteinExistence type="predicted"/>
<accession>A0A0A9FQT1</accession>
<sequence>MFREQTQKYGYKLTNKQKNVPFFVTQIGSTLEIQNSANASYTRLLPYCGLVKTTKTTHLPIYRKTETKDAKAKPATGRKRAAALTVEETRKQPRELDSLTYWSQFTHKGNMTRSIFPASRIRLFLISRPLPR</sequence>
<evidence type="ECO:0000313" key="2">
    <source>
        <dbReference type="EMBL" id="JAE15195.1"/>
    </source>
</evidence>
<reference evidence="2" key="1">
    <citation type="submission" date="2014-09" db="EMBL/GenBank/DDBJ databases">
        <authorList>
            <person name="Magalhaes I.L.F."/>
            <person name="Oliveira U."/>
            <person name="Santos F.R."/>
            <person name="Vidigal T.H.D.A."/>
            <person name="Brescovit A.D."/>
            <person name="Santos A.J."/>
        </authorList>
    </citation>
    <scope>NUCLEOTIDE SEQUENCE</scope>
    <source>
        <tissue evidence="2">Shoot tissue taken approximately 20 cm above the soil surface</tissue>
    </source>
</reference>